<dbReference type="InterPro" id="IPR024930">
    <property type="entry name" value="Skp_dom_sf"/>
</dbReference>
<dbReference type="Proteomes" id="UP000093514">
    <property type="component" value="Unassembled WGS sequence"/>
</dbReference>
<evidence type="ECO:0000313" key="3">
    <source>
        <dbReference type="Proteomes" id="UP000093514"/>
    </source>
</evidence>
<dbReference type="SUPFAM" id="SSF58113">
    <property type="entry name" value="Apolipoprotein A-I"/>
    <property type="match status" value="1"/>
</dbReference>
<organism evidence="2 3">
    <name type="scientific">Orenia metallireducens</name>
    <dbReference type="NCBI Taxonomy" id="1413210"/>
    <lineage>
        <taxon>Bacteria</taxon>
        <taxon>Bacillati</taxon>
        <taxon>Bacillota</taxon>
        <taxon>Clostridia</taxon>
        <taxon>Halanaerobiales</taxon>
        <taxon>Halobacteroidaceae</taxon>
        <taxon>Orenia</taxon>
    </lineage>
</organism>
<comment type="caution">
    <text evidence="2">The sequence shown here is derived from an EMBL/GenBank/DDBJ whole genome shotgun (WGS) entry which is preliminary data.</text>
</comment>
<evidence type="ECO:0008006" key="4">
    <source>
        <dbReference type="Google" id="ProtNLM"/>
    </source>
</evidence>
<feature type="coiled-coil region" evidence="1">
    <location>
        <begin position="199"/>
        <end position="334"/>
    </location>
</feature>
<keyword evidence="1" id="KW-0175">Coiled coil</keyword>
<protein>
    <recommendedName>
        <fullName evidence="4">Outer membrane protein (OmpH-like)</fullName>
    </recommendedName>
</protein>
<feature type="coiled-coil region" evidence="1">
    <location>
        <begin position="105"/>
        <end position="173"/>
    </location>
</feature>
<evidence type="ECO:0000313" key="2">
    <source>
        <dbReference type="EMBL" id="OCL25627.1"/>
    </source>
</evidence>
<accession>A0A1C0A663</accession>
<reference evidence="2 3" key="2">
    <citation type="submission" date="2016-08" db="EMBL/GenBank/DDBJ databases">
        <title>Orenia metallireducens sp. nov. strain Z6, a Novel Metal-reducing Firmicute from the Deep Subsurface.</title>
        <authorList>
            <person name="Maxim B.I."/>
            <person name="Kenneth K."/>
            <person name="Flynn T.M."/>
            <person name="Oloughlin E.J."/>
            <person name="Locke R.A."/>
            <person name="Weber J.R."/>
            <person name="Egan S.M."/>
            <person name="Mackie R.I."/>
            <person name="Cann I.K."/>
        </authorList>
    </citation>
    <scope>NUCLEOTIDE SEQUENCE [LARGE SCALE GENOMIC DNA]</scope>
    <source>
        <strain evidence="2 3">Z6</strain>
    </source>
</reference>
<dbReference type="SUPFAM" id="SSF111384">
    <property type="entry name" value="OmpH-like"/>
    <property type="match status" value="1"/>
</dbReference>
<feature type="coiled-coil region" evidence="1">
    <location>
        <begin position="54"/>
        <end position="81"/>
    </location>
</feature>
<sequence>MKNVGITFLIIVVFSAILAGQIVKGERPKDSAQSDIGLVNMDMLTKGHPLTEQINQFTKQIANYKVILNNENENLQKLKVDTEEYLGSFNSQLNKRLELIKDNSMKAIADKREELNNKLKRYHQQLNDDISNKLMAKKESLEKKLQDEISALNNSYQKELDKHKEALNQEYNDRIINLRLKLKFNSLSKAEHNKYSVELEELMAEKNDKLTEKENYYNERLKKVIEEKELEFAKKIKEYQNKLQEEAEKAYNKKEEEIRAELADYLSNMENNLEKDLKEREEVLREDMGENLVSAENRLISKVQNKINDLKDEINSLEERRRELMERRSKDIDEIIQEVAKSSKIKLVIADSLQNVDGIEITDKVLEEIKLGR</sequence>
<dbReference type="EMBL" id="LWDV01000010">
    <property type="protein sequence ID" value="OCL25627.1"/>
    <property type="molecule type" value="Genomic_DNA"/>
</dbReference>
<reference evidence="3" key="1">
    <citation type="submission" date="2016-07" db="EMBL/GenBank/DDBJ databases">
        <authorList>
            <person name="Florea S."/>
            <person name="Webb J.S."/>
            <person name="Jaromczyk J."/>
            <person name="Schardl C.L."/>
        </authorList>
    </citation>
    <scope>NUCLEOTIDE SEQUENCE [LARGE SCALE GENOMIC DNA]</scope>
    <source>
        <strain evidence="3">Z6</strain>
    </source>
</reference>
<keyword evidence="3" id="KW-1185">Reference proteome</keyword>
<evidence type="ECO:0000256" key="1">
    <source>
        <dbReference type="SAM" id="Coils"/>
    </source>
</evidence>
<name>A0A1C0A663_9FIRM</name>
<dbReference type="AlphaFoldDB" id="A0A1C0A663"/>
<dbReference type="Gene3D" id="3.30.910.20">
    <property type="entry name" value="Skp domain"/>
    <property type="match status" value="1"/>
</dbReference>
<proteinExistence type="predicted"/>
<gene>
    <name evidence="2" type="ORF">U472_14960</name>
</gene>